<dbReference type="AlphaFoldDB" id="A0A521C3D2"/>
<evidence type="ECO:0000313" key="4">
    <source>
        <dbReference type="Proteomes" id="UP000317557"/>
    </source>
</evidence>
<dbReference type="InterPro" id="IPR010905">
    <property type="entry name" value="Glyco_hydro_88"/>
</dbReference>
<keyword evidence="2" id="KW-0732">Signal</keyword>
<dbReference type="InterPro" id="IPR052043">
    <property type="entry name" value="PolySaccharide_Degr_Enz"/>
</dbReference>
<feature type="signal peptide" evidence="2">
    <location>
        <begin position="1"/>
        <end position="19"/>
    </location>
</feature>
<feature type="chain" id="PRO_5021929413" evidence="2">
    <location>
        <begin position="20"/>
        <end position="392"/>
    </location>
</feature>
<dbReference type="Pfam" id="PF07470">
    <property type="entry name" value="Glyco_hydro_88"/>
    <property type="match status" value="1"/>
</dbReference>
<dbReference type="RefSeq" id="WP_142453732.1">
    <property type="nucleotide sequence ID" value="NZ_FXTP01000004.1"/>
</dbReference>
<evidence type="ECO:0000256" key="1">
    <source>
        <dbReference type="ARBA" id="ARBA00022801"/>
    </source>
</evidence>
<evidence type="ECO:0000313" key="3">
    <source>
        <dbReference type="EMBL" id="SMO53913.1"/>
    </source>
</evidence>
<dbReference type="PANTHER" id="PTHR33886:SF8">
    <property type="entry name" value="UNSATURATED RHAMNOGALACTURONAN HYDROLASE (EUROFUNG)"/>
    <property type="match status" value="1"/>
</dbReference>
<dbReference type="GO" id="GO:0005975">
    <property type="term" value="P:carbohydrate metabolic process"/>
    <property type="evidence" value="ECO:0007669"/>
    <property type="project" value="InterPro"/>
</dbReference>
<dbReference type="PROSITE" id="PS51257">
    <property type="entry name" value="PROKAR_LIPOPROTEIN"/>
    <property type="match status" value="1"/>
</dbReference>
<organism evidence="3 4">
    <name type="scientific">Gracilimonas mengyeensis</name>
    <dbReference type="NCBI Taxonomy" id="1302730"/>
    <lineage>
        <taxon>Bacteria</taxon>
        <taxon>Pseudomonadati</taxon>
        <taxon>Balneolota</taxon>
        <taxon>Balneolia</taxon>
        <taxon>Balneolales</taxon>
        <taxon>Balneolaceae</taxon>
        <taxon>Gracilimonas</taxon>
    </lineage>
</organism>
<name>A0A521C3D2_9BACT</name>
<dbReference type="Proteomes" id="UP000317557">
    <property type="component" value="Unassembled WGS sequence"/>
</dbReference>
<gene>
    <name evidence="3" type="ORF">SAMN06265219_104121</name>
</gene>
<keyword evidence="1 3" id="KW-0378">Hydrolase</keyword>
<dbReference type="GO" id="GO:0016787">
    <property type="term" value="F:hydrolase activity"/>
    <property type="evidence" value="ECO:0007669"/>
    <property type="project" value="UniProtKB-KW"/>
</dbReference>
<proteinExistence type="predicted"/>
<dbReference type="InterPro" id="IPR008928">
    <property type="entry name" value="6-hairpin_glycosidase_sf"/>
</dbReference>
<dbReference type="SUPFAM" id="SSF48208">
    <property type="entry name" value="Six-hairpin glycosidases"/>
    <property type="match status" value="1"/>
</dbReference>
<dbReference type="EMBL" id="FXTP01000004">
    <property type="protein sequence ID" value="SMO53913.1"/>
    <property type="molecule type" value="Genomic_DNA"/>
</dbReference>
<evidence type="ECO:0000256" key="2">
    <source>
        <dbReference type="SAM" id="SignalP"/>
    </source>
</evidence>
<dbReference type="InterPro" id="IPR012341">
    <property type="entry name" value="6hp_glycosidase-like_sf"/>
</dbReference>
<accession>A0A521C3D2</accession>
<dbReference type="OrthoDB" id="258246at2"/>
<dbReference type="Gene3D" id="1.50.10.10">
    <property type="match status" value="1"/>
</dbReference>
<sequence>MIKSLFLFLLSFLIFSCNSKQTETPEKPSKEEIVTAMNTANDYFMNKFPDPGADLIQPPRGKDDDFPDGRRWQSNIWTFSTYATGLMTLYKTTNEQRHLEYLIEWGEKKNWTLPTEEMWNDHLAGQTYIDLYKIDTTKTEYIADVKTSIDAFIEEGDTQGRRFGSDWNWIDASYMAMPLFAQLGALTGDDAYYEKMHELYLHMKNEVGGGLYNPEDGLWWRDASFKPPHTEPNGENTYWSRGNGWVVGALVRTLNYLPEDAPNRDEYKSVLKEMFNALLKVQREDGLWNVSLHDPTNYGGKELTGSAFFIYGMAWGVNNGLIDAEKYESAIYKGWNTLVEDCMHPNGFLGYVQGTGDKPSAGQPVTYNSVPDFEDFGLGMFLLAGTEVYKMD</sequence>
<dbReference type="PANTHER" id="PTHR33886">
    <property type="entry name" value="UNSATURATED RHAMNOGALACTURONAN HYDROLASE (EUROFUNG)"/>
    <property type="match status" value="1"/>
</dbReference>
<reference evidence="3 4" key="1">
    <citation type="submission" date="2017-05" db="EMBL/GenBank/DDBJ databases">
        <authorList>
            <person name="Varghese N."/>
            <person name="Submissions S."/>
        </authorList>
    </citation>
    <scope>NUCLEOTIDE SEQUENCE [LARGE SCALE GENOMIC DNA]</scope>
    <source>
        <strain evidence="3 4">DSM 21985</strain>
    </source>
</reference>
<keyword evidence="4" id="KW-1185">Reference proteome</keyword>
<protein>
    <submittedName>
        <fullName evidence="3">Rhamnogalacturonyl hydrolase YesR</fullName>
    </submittedName>
</protein>